<dbReference type="Pfam" id="PF02588">
    <property type="entry name" value="YitT_membrane"/>
    <property type="match status" value="1"/>
</dbReference>
<evidence type="ECO:0000313" key="9">
    <source>
        <dbReference type="EMBL" id="AYO76600.1"/>
    </source>
</evidence>
<organism evidence="10 14">
    <name type="scientific">Sphingobium yanoikuyae</name>
    <name type="common">Sphingomonas yanoikuyae</name>
    <dbReference type="NCBI Taxonomy" id="13690"/>
    <lineage>
        <taxon>Bacteria</taxon>
        <taxon>Pseudomonadati</taxon>
        <taxon>Pseudomonadota</taxon>
        <taxon>Alphaproteobacteria</taxon>
        <taxon>Sphingomonadales</taxon>
        <taxon>Sphingomonadaceae</taxon>
        <taxon>Sphingobium</taxon>
    </lineage>
</organism>
<feature type="transmembrane region" description="Helical" evidence="6">
    <location>
        <begin position="53"/>
        <end position="70"/>
    </location>
</feature>
<evidence type="ECO:0000256" key="6">
    <source>
        <dbReference type="SAM" id="Phobius"/>
    </source>
</evidence>
<reference evidence="11 16" key="2">
    <citation type="submission" date="2016-02" db="EMBL/GenBank/DDBJ databases">
        <authorList>
            <person name="Wen L."/>
            <person name="He K."/>
            <person name="Yang H."/>
        </authorList>
    </citation>
    <scope>NUCLEOTIDE SEQUENCE [LARGE SCALE GENOMIC DNA]</scope>
    <source>
        <strain evidence="11 16">CD09_2</strain>
    </source>
</reference>
<feature type="transmembrane region" description="Helical" evidence="6">
    <location>
        <begin position="116"/>
        <end position="136"/>
    </location>
</feature>
<evidence type="ECO:0000313" key="8">
    <source>
        <dbReference type="EMBL" id="ATP20337.1"/>
    </source>
</evidence>
<dbReference type="EMBL" id="CP023741">
    <property type="protein sequence ID" value="ATI80929.1"/>
    <property type="molecule type" value="Genomic_DNA"/>
</dbReference>
<evidence type="ECO:0000313" key="13">
    <source>
        <dbReference type="EMBL" id="QJR01570.1"/>
    </source>
</evidence>
<reference evidence="9 18" key="5">
    <citation type="submission" date="2018-10" db="EMBL/GenBank/DDBJ databases">
        <title>Characterization and genome analysis of a novel bacterium Sphingobium yanoikuyae SJTF8 capable of degrading PAHs.</title>
        <authorList>
            <person name="Yin C."/>
            <person name="Xiong W."/>
            <person name="Liang R."/>
        </authorList>
    </citation>
    <scope>NUCLEOTIDE SEQUENCE [LARGE SCALE GENOMIC DNA]</scope>
    <source>
        <strain evidence="9 18">SJTF8</strain>
    </source>
</reference>
<evidence type="ECO:0000313" key="14">
    <source>
        <dbReference type="Proteomes" id="UP000028534"/>
    </source>
</evidence>
<evidence type="ECO:0000313" key="16">
    <source>
        <dbReference type="Proteomes" id="UP000077262"/>
    </source>
</evidence>
<feature type="transmembrane region" description="Helical" evidence="6">
    <location>
        <begin position="82"/>
        <end position="110"/>
    </location>
</feature>
<dbReference type="EMBL" id="CP020925">
    <property type="protein sequence ID" value="ATP20337.1"/>
    <property type="molecule type" value="Genomic_DNA"/>
</dbReference>
<dbReference type="PANTHER" id="PTHR33545:SF5">
    <property type="entry name" value="UPF0750 MEMBRANE PROTEIN YITT"/>
    <property type="match status" value="1"/>
</dbReference>
<keyword evidence="4 6" id="KW-1133">Transmembrane helix</keyword>
<dbReference type="OrthoDB" id="3296441at2"/>
<evidence type="ECO:0000313" key="10">
    <source>
        <dbReference type="EMBL" id="KEZ16744.1"/>
    </source>
</evidence>
<gene>
    <name evidence="7" type="ORF">A6768_13730</name>
    <name evidence="11" type="ORF">AX777_14925</name>
    <name evidence="8" type="ORF">BV87_19405</name>
    <name evidence="10" type="ORF">CP98_03972</name>
    <name evidence="9" type="ORF">EBF16_06325</name>
    <name evidence="12" type="ORF">GS397_12470</name>
    <name evidence="13" type="ORF">HH800_04770</name>
</gene>
<evidence type="ECO:0000256" key="2">
    <source>
        <dbReference type="ARBA" id="ARBA00022475"/>
    </source>
</evidence>
<dbReference type="InterPro" id="IPR051461">
    <property type="entry name" value="UPF0750_membrane"/>
</dbReference>
<evidence type="ECO:0000256" key="3">
    <source>
        <dbReference type="ARBA" id="ARBA00022692"/>
    </source>
</evidence>
<evidence type="ECO:0000313" key="20">
    <source>
        <dbReference type="Proteomes" id="UP000502611"/>
    </source>
</evidence>
<evidence type="ECO:0000313" key="18">
    <source>
        <dbReference type="Proteomes" id="UP000280708"/>
    </source>
</evidence>
<dbReference type="PATRIC" id="fig|13690.10.peg.4077"/>
<accession>A0A084EFK2</accession>
<dbReference type="KEGG" id="sya:A6768_13730"/>
<dbReference type="AlphaFoldDB" id="A0A084EFK2"/>
<name>A0A084EFK2_SPHYA</name>
<evidence type="ECO:0000313" key="15">
    <source>
        <dbReference type="Proteomes" id="UP000037029"/>
    </source>
</evidence>
<evidence type="ECO:0000256" key="1">
    <source>
        <dbReference type="ARBA" id="ARBA00004651"/>
    </source>
</evidence>
<protein>
    <submittedName>
        <fullName evidence="10">Membrane protein</fullName>
    </submittedName>
    <submittedName>
        <fullName evidence="7">YitT family protein</fullName>
    </submittedName>
</protein>
<dbReference type="InterPro" id="IPR003740">
    <property type="entry name" value="YitT"/>
</dbReference>
<dbReference type="EMBL" id="JGVR01000027">
    <property type="protein sequence ID" value="KEZ16744.1"/>
    <property type="molecule type" value="Genomic_DNA"/>
</dbReference>
<dbReference type="EMBL" id="LSTR01000017">
    <property type="protein sequence ID" value="OAH47128.1"/>
    <property type="molecule type" value="Genomic_DNA"/>
</dbReference>
<dbReference type="PANTHER" id="PTHR33545">
    <property type="entry name" value="UPF0750 MEMBRANE PROTEIN YITT-RELATED"/>
    <property type="match status" value="1"/>
</dbReference>
<dbReference type="Proteomes" id="UP000219422">
    <property type="component" value="Chromosome"/>
</dbReference>
<dbReference type="Proteomes" id="UP000280708">
    <property type="component" value="Chromosome"/>
</dbReference>
<dbReference type="EMBL" id="CP047218">
    <property type="protein sequence ID" value="QHD67770.1"/>
    <property type="molecule type" value="Genomic_DNA"/>
</dbReference>
<reference evidence="7 17" key="4">
    <citation type="submission" date="2017-10" db="EMBL/GenBank/DDBJ databases">
        <title>Sphingobium yanoikuyae S72.</title>
        <authorList>
            <person name="Sanchez E."/>
            <person name="Bustos P."/>
            <person name="Mendoza P."/>
            <person name="Guo X."/>
            <person name="Mendoza A."/>
        </authorList>
    </citation>
    <scope>NUCLEOTIDE SEQUENCE [LARGE SCALE GENOMIC DNA]</scope>
    <source>
        <strain evidence="7 17">S72</strain>
    </source>
</reference>
<keyword evidence="3 6" id="KW-0812">Transmembrane</keyword>
<evidence type="ECO:0000313" key="17">
    <source>
        <dbReference type="Proteomes" id="UP000219422"/>
    </source>
</evidence>
<keyword evidence="5 6" id="KW-0472">Membrane</keyword>
<dbReference type="Proteomes" id="UP000077262">
    <property type="component" value="Unassembled WGS sequence"/>
</dbReference>
<dbReference type="Proteomes" id="UP000502611">
    <property type="component" value="Chromosome"/>
</dbReference>
<proteinExistence type="predicted"/>
<sequence>MGADKDDKRGWHGALTLFGHAMTSIDPTPPAPSPALPVPPAHVARPHSPAEDFYAIAIGCAFIAMGLMLLKQAKLVTGGMAGIALLLSYLIHLSPATLFLLINIPFFLFAGRAMGMAFGLKTLFANIAIMGVGLAMPYAMEIARISPFFAALFGGSIIGFGILAIARHGAGVGGVGVVALILQKSRGWNAGRTQMACDVLILLASLPILNAERFGLSVLSAAAINAVLFVNHRPGRYIGH</sequence>
<dbReference type="Proteomes" id="UP000037029">
    <property type="component" value="Chromosome"/>
</dbReference>
<dbReference type="STRING" id="13690.AX777_14925"/>
<reference evidence="12 19" key="6">
    <citation type="submission" date="2019-12" db="EMBL/GenBank/DDBJ databases">
        <title>Functional and genomic insights into the Sphingobium yanoikuyae YC-JY1, a bacterium efficiently degrading bisphenol A.</title>
        <authorList>
            <person name="Jia Y."/>
            <person name="Li X."/>
            <person name="Wang J."/>
            <person name="Eltoukhy A."/>
            <person name="Lamraoui I."/>
            <person name="Yan Y."/>
        </authorList>
    </citation>
    <scope>NUCLEOTIDE SEQUENCE [LARGE SCALE GENOMIC DNA]</scope>
    <source>
        <strain evidence="12 19">YC-JY1</strain>
    </source>
</reference>
<dbReference type="Proteomes" id="UP000028534">
    <property type="component" value="Unassembled WGS sequence"/>
</dbReference>
<reference evidence="8 15" key="3">
    <citation type="submission" date="2017-04" db="EMBL/GenBank/DDBJ databases">
        <title>Characterization, genome and methylation analysis of a phthalic acid esters degrading strain Sphingobium yanoikuyae SHJ.</title>
        <authorList>
            <person name="Feng L."/>
        </authorList>
    </citation>
    <scope>NUCLEOTIDE SEQUENCE [LARGE SCALE GENOMIC DNA]</scope>
    <source>
        <strain evidence="8 15">SHJ</strain>
    </source>
</reference>
<reference evidence="10 14" key="1">
    <citation type="submission" date="2014-03" db="EMBL/GenBank/DDBJ databases">
        <title>Genome sequence of Sphingobium yanoikuyae B1.</title>
        <authorList>
            <person name="Gan H.M."/>
            <person name="Gan H.Y."/>
            <person name="Savka M.A."/>
        </authorList>
    </citation>
    <scope>NUCLEOTIDE SEQUENCE [LARGE SCALE GENOMIC DNA]</scope>
    <source>
        <strain evidence="10 14">B1</strain>
    </source>
</reference>
<evidence type="ECO:0000313" key="19">
    <source>
        <dbReference type="Proteomes" id="UP000464086"/>
    </source>
</evidence>
<dbReference type="EMBL" id="CP033230">
    <property type="protein sequence ID" value="AYO76600.1"/>
    <property type="molecule type" value="Genomic_DNA"/>
</dbReference>
<evidence type="ECO:0000256" key="5">
    <source>
        <dbReference type="ARBA" id="ARBA00023136"/>
    </source>
</evidence>
<comment type="subcellular location">
    <subcellularLocation>
        <location evidence="1">Cell membrane</location>
        <topology evidence="1">Multi-pass membrane protein</topology>
    </subcellularLocation>
</comment>
<dbReference type="eggNOG" id="COG1284">
    <property type="taxonomic scope" value="Bacteria"/>
</dbReference>
<evidence type="ECO:0000256" key="4">
    <source>
        <dbReference type="ARBA" id="ARBA00022989"/>
    </source>
</evidence>
<evidence type="ECO:0000313" key="7">
    <source>
        <dbReference type="EMBL" id="ATI80929.1"/>
    </source>
</evidence>
<dbReference type="GO" id="GO:0005886">
    <property type="term" value="C:plasma membrane"/>
    <property type="evidence" value="ECO:0007669"/>
    <property type="project" value="UniProtKB-SubCell"/>
</dbReference>
<dbReference type="EMBL" id="CP053021">
    <property type="protein sequence ID" value="QJR01570.1"/>
    <property type="molecule type" value="Genomic_DNA"/>
</dbReference>
<evidence type="ECO:0000313" key="12">
    <source>
        <dbReference type="EMBL" id="QHD67770.1"/>
    </source>
</evidence>
<dbReference type="Proteomes" id="UP000464086">
    <property type="component" value="Chromosome"/>
</dbReference>
<evidence type="ECO:0000313" key="11">
    <source>
        <dbReference type="EMBL" id="OAH47128.1"/>
    </source>
</evidence>
<keyword evidence="2" id="KW-1003">Cell membrane</keyword>
<reference evidence="13 20" key="7">
    <citation type="submission" date="2020-04" db="EMBL/GenBank/DDBJ databases">
        <title>The Whole Genome Analysis of High salt-tolerant Sphingobium yanoikuyae YC-XJ2 with Aryl organophosphorus flame retardants (aryl-OPFRs)-degrading capacity and characteristics of Related phosphotriesterase.</title>
        <authorList>
            <person name="Li X."/>
        </authorList>
    </citation>
    <scope>NUCLEOTIDE SEQUENCE [LARGE SCALE GENOMIC DNA]</scope>
    <source>
        <strain evidence="13 20">YC-XJ2</strain>
    </source>
</reference>